<dbReference type="Proteomes" id="UP001500622">
    <property type="component" value="Unassembled WGS sequence"/>
</dbReference>
<accession>A0ABP8KSK4</accession>
<organism evidence="1 2">
    <name type="scientific">Georgenia halophila</name>
    <dbReference type="NCBI Taxonomy" id="620889"/>
    <lineage>
        <taxon>Bacteria</taxon>
        <taxon>Bacillati</taxon>
        <taxon>Actinomycetota</taxon>
        <taxon>Actinomycetes</taxon>
        <taxon>Micrococcales</taxon>
        <taxon>Bogoriellaceae</taxon>
        <taxon>Georgenia</taxon>
    </lineage>
</organism>
<dbReference type="Pfam" id="PF14081">
    <property type="entry name" value="DUF4262"/>
    <property type="match status" value="1"/>
</dbReference>
<name>A0ABP8KSK4_9MICO</name>
<proteinExistence type="predicted"/>
<evidence type="ECO:0000313" key="1">
    <source>
        <dbReference type="EMBL" id="GAA4414993.1"/>
    </source>
</evidence>
<evidence type="ECO:0000313" key="2">
    <source>
        <dbReference type="Proteomes" id="UP001500622"/>
    </source>
</evidence>
<comment type="caution">
    <text evidence="1">The sequence shown here is derived from an EMBL/GenBank/DDBJ whole genome shotgun (WGS) entry which is preliminary data.</text>
</comment>
<protein>
    <recommendedName>
        <fullName evidence="3">DUF4262 domain-containing protein</fullName>
    </recommendedName>
</protein>
<dbReference type="EMBL" id="BAABGN010000001">
    <property type="protein sequence ID" value="GAA4414993.1"/>
    <property type="molecule type" value="Genomic_DNA"/>
</dbReference>
<gene>
    <name evidence="1" type="ORF">GCM10023169_00880</name>
</gene>
<dbReference type="InterPro" id="IPR025358">
    <property type="entry name" value="DUF4262"/>
</dbReference>
<keyword evidence="2" id="KW-1185">Reference proteome</keyword>
<evidence type="ECO:0008006" key="3">
    <source>
        <dbReference type="Google" id="ProtNLM"/>
    </source>
</evidence>
<sequence length="153" mass="17524">MCWRCDGMSWEEIEVRQRALIEEHGWMVQTVEPEPDTVPFAYTVGLTRYHDHPELLVSGLPAEVAGPVLNQMGRQVREGERFTAGDVLVKDGTELFFVLLPVEDPYEMVTAQEIYNDDGARPVPGLQMVWSDAYGRLPWEEQWLGGWPQELFS</sequence>
<reference evidence="2" key="1">
    <citation type="journal article" date="2019" name="Int. J. Syst. Evol. Microbiol.">
        <title>The Global Catalogue of Microorganisms (GCM) 10K type strain sequencing project: providing services to taxonomists for standard genome sequencing and annotation.</title>
        <authorList>
            <consortium name="The Broad Institute Genomics Platform"/>
            <consortium name="The Broad Institute Genome Sequencing Center for Infectious Disease"/>
            <person name="Wu L."/>
            <person name="Ma J."/>
        </authorList>
    </citation>
    <scope>NUCLEOTIDE SEQUENCE [LARGE SCALE GENOMIC DNA]</scope>
    <source>
        <strain evidence="2">JCM 17810</strain>
    </source>
</reference>